<evidence type="ECO:0000256" key="3">
    <source>
        <dbReference type="PIRNR" id="PIRNR000185"/>
    </source>
</evidence>
<evidence type="ECO:0000256" key="1">
    <source>
        <dbReference type="ARBA" id="ARBA00006382"/>
    </source>
</evidence>
<feature type="binding site" evidence="5">
    <location>
        <position position="113"/>
    </location>
    <ligand>
        <name>substrate</name>
    </ligand>
</feature>
<keyword evidence="2 3" id="KW-0560">Oxidoreductase</keyword>
<reference evidence="9 10" key="1">
    <citation type="journal article" date="2014" name="Genome Announc.">
        <title>Genome Sequence and Methylome of Soil Bacterium Gemmatirosa kalamazoonensis KBS708T, a Member of the Rarely Cultivated Gemmatimonadetes Phylum.</title>
        <authorList>
            <person name="Debruyn J.M."/>
            <person name="Radosevich M."/>
            <person name="Wommack K.E."/>
            <person name="Polson S.W."/>
            <person name="Hauser L.J."/>
            <person name="Fawaz M.N."/>
            <person name="Korlach J."/>
            <person name="Tsai Y.C."/>
        </authorList>
    </citation>
    <scope>NUCLEOTIDE SEQUENCE [LARGE SCALE GENOMIC DNA]</scope>
    <source>
        <strain evidence="9 10">KBS708</strain>
    </source>
</reference>
<dbReference type="HOGENOM" id="CLU_025763_1_2_0"/>
<evidence type="ECO:0000256" key="5">
    <source>
        <dbReference type="PIRSR" id="PIRSR000185-2"/>
    </source>
</evidence>
<dbReference type="KEGG" id="gba:J421_3227"/>
<dbReference type="SUPFAM" id="SSF51735">
    <property type="entry name" value="NAD(P)-binding Rossmann-fold domains"/>
    <property type="match status" value="1"/>
</dbReference>
<dbReference type="GO" id="GO:0000166">
    <property type="term" value="F:nucleotide binding"/>
    <property type="evidence" value="ECO:0007669"/>
    <property type="project" value="UniProtKB-KW"/>
</dbReference>
<dbReference type="PANTHER" id="PTHR11606">
    <property type="entry name" value="GLUTAMATE DEHYDROGENASE"/>
    <property type="match status" value="1"/>
</dbReference>
<dbReference type="InterPro" id="IPR046346">
    <property type="entry name" value="Aminoacid_DH-like_N_sf"/>
</dbReference>
<dbReference type="PIRSF" id="PIRSF000185">
    <property type="entry name" value="Glu_DH"/>
    <property type="match status" value="1"/>
</dbReference>
<name>W0RI51_9BACT</name>
<evidence type="ECO:0000256" key="4">
    <source>
        <dbReference type="PIRSR" id="PIRSR000185-1"/>
    </source>
</evidence>
<evidence type="ECO:0000256" key="2">
    <source>
        <dbReference type="ARBA" id="ARBA00023002"/>
    </source>
</evidence>
<proteinExistence type="inferred from homology"/>
<dbReference type="PROSITE" id="PS00074">
    <property type="entry name" value="GLFV_DEHYDROGENASE"/>
    <property type="match status" value="1"/>
</dbReference>
<feature type="active site" description="Proton donor" evidence="4">
    <location>
        <position position="125"/>
    </location>
</feature>
<dbReference type="FunCoup" id="W0RI51">
    <property type="interactions" value="374"/>
</dbReference>
<dbReference type="OrthoDB" id="9803297at2"/>
<dbReference type="RefSeq" id="WP_025412230.1">
    <property type="nucleotide sequence ID" value="NZ_CP007128.1"/>
</dbReference>
<keyword evidence="10" id="KW-1185">Reference proteome</keyword>
<comment type="similarity">
    <text evidence="1 3 7">Belongs to the Glu/Leu/Phe/Val dehydrogenases family.</text>
</comment>
<dbReference type="InParanoid" id="W0RI51"/>
<keyword evidence="5" id="KW-0520">NAD</keyword>
<feature type="site" description="Important for catalysis" evidence="6">
    <location>
        <position position="165"/>
    </location>
</feature>
<dbReference type="GO" id="GO:0004352">
    <property type="term" value="F:glutamate dehydrogenase (NAD+) activity"/>
    <property type="evidence" value="ECO:0007669"/>
    <property type="project" value="TreeGrafter"/>
</dbReference>
<dbReference type="SMART" id="SM00839">
    <property type="entry name" value="ELFV_dehydrog"/>
    <property type="match status" value="1"/>
</dbReference>
<dbReference type="AlphaFoldDB" id="W0RI51"/>
<dbReference type="PATRIC" id="fig|861299.3.peg.3280"/>
<dbReference type="InterPro" id="IPR033524">
    <property type="entry name" value="Glu/Leu/Phe/Val_DH_AS"/>
</dbReference>
<dbReference type="InterPro" id="IPR006096">
    <property type="entry name" value="Glu/Leu/Phe/Val/Trp_DH_C"/>
</dbReference>
<dbReference type="Gene3D" id="3.40.50.10860">
    <property type="entry name" value="Leucine Dehydrogenase, chain A, domain 1"/>
    <property type="match status" value="1"/>
</dbReference>
<dbReference type="PANTHER" id="PTHR11606:SF13">
    <property type="entry name" value="GLUTAMATE DEHYDROGENASE 1, MITOCHONDRIAL"/>
    <property type="match status" value="1"/>
</dbReference>
<feature type="binding site" evidence="5">
    <location>
        <position position="89"/>
    </location>
    <ligand>
        <name>substrate</name>
    </ligand>
</feature>
<sequence>MGTDLRLPTATIVRPDKDRFLNEENPFEAMMSRFDRAAALLDLDPGIYQVLRHPEKQITVSIPVMMDSGEVKVFIGHRVLYNTSRGPAKGGIRFDLNVNLDEVTALAAWMTWKCAVVNLPFGGAKGGVVCDPLGMSVGELERLTRRYTAGIISVLGPDSDVPAPDVNTNERVMAWVMDTYSMHMRHTVTSVVTGKPVEMGGSLGRREATGRGCMIVTMQALQQLGMPVQGTTVAVQGFGNVGSVAAQLLARQGCKIVAISDRTGGYTNPTGIDVDAAIAYVQRHKTLEGFAGGDPVSNDELLTLDVDVLVPAALENVITSKNAGKIRAKIICEGANGPTTAGADAILDEKGIFVIPDILANAGGVTVSYFEWVQDRGGYFWSEATVNERLEDIMVRSFRDVLALSKQHRVNMRTAAYMLSISRVATVHRLRGIYA</sequence>
<evidence type="ECO:0000256" key="7">
    <source>
        <dbReference type="RuleBase" id="RU004417"/>
    </source>
</evidence>
<dbReference type="CDD" id="cd01076">
    <property type="entry name" value="NAD_bind_1_Glu_DH"/>
    <property type="match status" value="1"/>
</dbReference>
<dbReference type="Pfam" id="PF00208">
    <property type="entry name" value="ELFV_dehydrog"/>
    <property type="match status" value="1"/>
</dbReference>
<dbReference type="Gene3D" id="3.40.50.720">
    <property type="entry name" value="NAD(P)-binding Rossmann-like Domain"/>
    <property type="match status" value="1"/>
</dbReference>
<dbReference type="Pfam" id="PF02812">
    <property type="entry name" value="ELFV_dehydrog_N"/>
    <property type="match status" value="1"/>
</dbReference>
<evidence type="ECO:0000256" key="6">
    <source>
        <dbReference type="PIRSR" id="PIRSR000185-3"/>
    </source>
</evidence>
<feature type="binding site" evidence="5">
    <location>
        <position position="240"/>
    </location>
    <ligand>
        <name>NAD(+)</name>
        <dbReference type="ChEBI" id="CHEBI:57540"/>
    </ligand>
</feature>
<dbReference type="InterPro" id="IPR014362">
    <property type="entry name" value="Glu_DH"/>
</dbReference>
<evidence type="ECO:0000259" key="8">
    <source>
        <dbReference type="SMART" id="SM00839"/>
    </source>
</evidence>
<dbReference type="InterPro" id="IPR033922">
    <property type="entry name" value="NAD_bind_Glu_DH"/>
</dbReference>
<keyword evidence="5" id="KW-0547">Nucleotide-binding</keyword>
<organism evidence="9 10">
    <name type="scientific">Gemmatirosa kalamazoonensis</name>
    <dbReference type="NCBI Taxonomy" id="861299"/>
    <lineage>
        <taxon>Bacteria</taxon>
        <taxon>Pseudomonadati</taxon>
        <taxon>Gemmatimonadota</taxon>
        <taxon>Gemmatimonadia</taxon>
        <taxon>Gemmatimonadales</taxon>
        <taxon>Gemmatimonadaceae</taxon>
        <taxon>Gemmatirosa</taxon>
    </lineage>
</organism>
<protein>
    <recommendedName>
        <fullName evidence="3">Glutamate dehydrogenase</fullName>
    </recommendedName>
</protein>
<accession>W0RI51</accession>
<dbReference type="STRING" id="861299.J421_3227"/>
<dbReference type="PRINTS" id="PR00082">
    <property type="entry name" value="GLFDHDRGNASE"/>
</dbReference>
<gene>
    <name evidence="9" type="ORF">J421_3227</name>
</gene>
<evidence type="ECO:0000313" key="10">
    <source>
        <dbReference type="Proteomes" id="UP000019151"/>
    </source>
</evidence>
<dbReference type="GO" id="GO:0006538">
    <property type="term" value="P:L-glutamate catabolic process"/>
    <property type="evidence" value="ECO:0007669"/>
    <property type="project" value="TreeGrafter"/>
</dbReference>
<evidence type="ECO:0000313" key="9">
    <source>
        <dbReference type="EMBL" id="AHG90764.1"/>
    </source>
</evidence>
<feature type="binding site" evidence="5">
    <location>
        <position position="209"/>
    </location>
    <ligand>
        <name>NAD(+)</name>
        <dbReference type="ChEBI" id="CHEBI:57540"/>
    </ligand>
</feature>
<feature type="domain" description="Glutamate/phenylalanine/leucine/valine/L-tryptophan dehydrogenase C-terminal" evidence="8">
    <location>
        <begin position="202"/>
        <end position="432"/>
    </location>
</feature>
<dbReference type="FunFam" id="3.40.50.10860:FF:000003">
    <property type="entry name" value="Glutamate dehydrogenase"/>
    <property type="match status" value="1"/>
</dbReference>
<dbReference type="eggNOG" id="COG0334">
    <property type="taxonomic scope" value="Bacteria"/>
</dbReference>
<feature type="binding site" evidence="5">
    <location>
        <position position="368"/>
    </location>
    <ligand>
        <name>substrate</name>
    </ligand>
</feature>
<dbReference type="InterPro" id="IPR036291">
    <property type="entry name" value="NAD(P)-bd_dom_sf"/>
</dbReference>
<dbReference type="InterPro" id="IPR006095">
    <property type="entry name" value="Glu/Leu/Phe/Val/Trp_DH"/>
</dbReference>
<dbReference type="SUPFAM" id="SSF53223">
    <property type="entry name" value="Aminoacid dehydrogenase-like, N-terminal domain"/>
    <property type="match status" value="1"/>
</dbReference>
<dbReference type="Proteomes" id="UP000019151">
    <property type="component" value="Chromosome"/>
</dbReference>
<dbReference type="EMBL" id="CP007128">
    <property type="protein sequence ID" value="AHG90764.1"/>
    <property type="molecule type" value="Genomic_DNA"/>
</dbReference>
<dbReference type="InterPro" id="IPR006097">
    <property type="entry name" value="Glu/Leu/Phe/Val/Trp_DH_dimer"/>
</dbReference>